<protein>
    <recommendedName>
        <fullName evidence="9">Glucan endo-1,3-beta-D-glucosidase</fullName>
    </recommendedName>
</protein>
<evidence type="ECO:0000256" key="6">
    <source>
        <dbReference type="SAM" id="MobiDB-lite"/>
    </source>
</evidence>
<reference evidence="7" key="2">
    <citation type="submission" date="2015-03" db="UniProtKB">
        <authorList>
            <consortium name="EnsemblPlants"/>
        </authorList>
    </citation>
    <scope>IDENTIFICATION</scope>
</reference>
<evidence type="ECO:0000313" key="8">
    <source>
        <dbReference type="Proteomes" id="UP000026960"/>
    </source>
</evidence>
<dbReference type="eggNOG" id="ENOG502QVKW">
    <property type="taxonomic scope" value="Eukaryota"/>
</dbReference>
<dbReference type="AlphaFoldDB" id="A0A0D3EYI0"/>
<evidence type="ECO:0000256" key="5">
    <source>
        <dbReference type="RuleBase" id="RU004336"/>
    </source>
</evidence>
<accession>A0A0D3EYI0</accession>
<dbReference type="InterPro" id="IPR017853">
    <property type="entry name" value="GH"/>
</dbReference>
<reference evidence="7" key="1">
    <citation type="journal article" date="2009" name="Rice">
        <title>De Novo Next Generation Sequencing of Plant Genomes.</title>
        <authorList>
            <person name="Rounsley S."/>
            <person name="Marri P.R."/>
            <person name="Yu Y."/>
            <person name="He R."/>
            <person name="Sisneros N."/>
            <person name="Goicoechea J.L."/>
            <person name="Lee S.J."/>
            <person name="Angelova A."/>
            <person name="Kudrna D."/>
            <person name="Luo M."/>
            <person name="Affourtit J."/>
            <person name="Desany B."/>
            <person name="Knight J."/>
            <person name="Niazi F."/>
            <person name="Egholm M."/>
            <person name="Wing R.A."/>
        </authorList>
    </citation>
    <scope>NUCLEOTIDE SEQUENCE [LARGE SCALE GENOMIC DNA]</scope>
    <source>
        <strain evidence="7">cv. IRGC 105608</strain>
    </source>
</reference>
<evidence type="ECO:0008006" key="9">
    <source>
        <dbReference type="Google" id="ProtNLM"/>
    </source>
</evidence>
<name>A0A0D3EYI0_9ORYZ</name>
<dbReference type="STRING" id="65489.A0A0D3EYI0"/>
<dbReference type="SUPFAM" id="SSF51445">
    <property type="entry name" value="(Trans)glycosidases"/>
    <property type="match status" value="2"/>
</dbReference>
<feature type="region of interest" description="Disordered" evidence="6">
    <location>
        <begin position="695"/>
        <end position="736"/>
    </location>
</feature>
<evidence type="ECO:0000256" key="3">
    <source>
        <dbReference type="ARBA" id="ARBA00023295"/>
    </source>
</evidence>
<dbReference type="PROSITE" id="PS00587">
    <property type="entry name" value="GLYCOSYL_HYDROL_F17"/>
    <property type="match status" value="2"/>
</dbReference>
<dbReference type="PaxDb" id="65489-OBART01G43500.1"/>
<organism evidence="7">
    <name type="scientific">Oryza barthii</name>
    <dbReference type="NCBI Taxonomy" id="65489"/>
    <lineage>
        <taxon>Eukaryota</taxon>
        <taxon>Viridiplantae</taxon>
        <taxon>Streptophyta</taxon>
        <taxon>Embryophyta</taxon>
        <taxon>Tracheophyta</taxon>
        <taxon>Spermatophyta</taxon>
        <taxon>Magnoliopsida</taxon>
        <taxon>Liliopsida</taxon>
        <taxon>Poales</taxon>
        <taxon>Poaceae</taxon>
        <taxon>BOP clade</taxon>
        <taxon>Oryzoideae</taxon>
        <taxon>Oryzeae</taxon>
        <taxon>Oryzinae</taxon>
        <taxon>Oryza</taxon>
    </lineage>
</organism>
<dbReference type="PANTHER" id="PTHR32227">
    <property type="entry name" value="GLUCAN ENDO-1,3-BETA-GLUCOSIDASE BG1-RELATED-RELATED"/>
    <property type="match status" value="1"/>
</dbReference>
<dbReference type="GO" id="GO:0005975">
    <property type="term" value="P:carbohydrate metabolic process"/>
    <property type="evidence" value="ECO:0007669"/>
    <property type="project" value="InterPro"/>
</dbReference>
<comment type="similarity">
    <text evidence="1 4">Belongs to the glycosyl hydrolase 17 family.</text>
</comment>
<keyword evidence="8" id="KW-1185">Reference proteome</keyword>
<dbReference type="Gene3D" id="3.20.20.80">
    <property type="entry name" value="Glycosidases"/>
    <property type="match status" value="2"/>
</dbReference>
<keyword evidence="2 5" id="KW-0378">Hydrolase</keyword>
<dbReference type="EnsemblPlants" id="OBART01G43500.1">
    <property type="protein sequence ID" value="OBART01G43500.1"/>
    <property type="gene ID" value="OBART01G43500"/>
</dbReference>
<dbReference type="Proteomes" id="UP000026960">
    <property type="component" value="Chromosome 1"/>
</dbReference>
<feature type="compositionally biased region" description="Basic and acidic residues" evidence="6">
    <location>
        <begin position="724"/>
        <end position="736"/>
    </location>
</feature>
<evidence type="ECO:0000256" key="2">
    <source>
        <dbReference type="ARBA" id="ARBA00022801"/>
    </source>
</evidence>
<dbReference type="HOGENOM" id="CLU_017528_0_0_1"/>
<dbReference type="Gramene" id="OBART01G43500.1">
    <property type="protein sequence ID" value="OBART01G43500.1"/>
    <property type="gene ID" value="OBART01G43500"/>
</dbReference>
<evidence type="ECO:0000256" key="4">
    <source>
        <dbReference type="RuleBase" id="RU004335"/>
    </source>
</evidence>
<keyword evidence="3 5" id="KW-0326">Glycosidase</keyword>
<sequence length="736" mass="78253">MEVARLSSMGFVGRCLSSSASVSVSSLRTKELRGRVVQSIGVCYGVNGNNLPSPSDVVKLYQSKGIDSMRIYFPRSDILQALTGSNIALTMGVANENLSAFASDPSAVANWVKQNVQAYPGVNFRYIAVGNEVESGNTQNVLPAMQNMNNALSAAGLSNIKVSVSVSQKGVLADRYPPSNGTFSPEATSYMTPIAKYLASTGAPLMANVYPYFAYVDKQDQIDIKYALFTSPGTVVQDGGNAYQNLFDASVDTFYSALESAGAGSVPIVVSESGWPSAGGTAASASNAQTYNQNLIKHVGQGTPKRAGRIETYIFAMFNENDKRGDETERHFGLFNPDQLHAIKEIDEESNDYIVQMAGQGVACALAVALFIGSLVSIPTVYTPGIKPCRTHTNTFDLHGCMRALIVDQHSTAVRSIGVCNGILGNNLPSPADVVKLYQSNGIAAMRIYSPHAATLRALTGTDIAVIVDEPAIDQFLTLSAASDWVQSNIKPYQGVNIRYIAVGNEVSGDATRSILPAMENLTKALSAAGFGKIKVSTAVKMDVLGTSSPPSGGEFSDAAVMAPIAKFLASNGSPLLANVYPYFAYKGGDVDLNFALFQPTTATVADDGRTYSNMFAAMVDAMYSALEKAGAPGVAVVVSESGWPSAGGSGASADNARRYNQGLIDHVGMGTPKRAGAMEAYIFAMFNENQKDGDETERHYGLFNPDKSPAYPINSGRRRRPEKRKEREEVSCAPT</sequence>
<proteinExistence type="inferred from homology"/>
<dbReference type="GO" id="GO:0042973">
    <property type="term" value="F:glucan endo-1,3-beta-D-glucosidase activity"/>
    <property type="evidence" value="ECO:0007669"/>
    <property type="project" value="UniProtKB-ARBA"/>
</dbReference>
<evidence type="ECO:0000256" key="1">
    <source>
        <dbReference type="ARBA" id="ARBA00008773"/>
    </source>
</evidence>
<evidence type="ECO:0000313" key="7">
    <source>
        <dbReference type="EnsemblPlants" id="OBART01G43500.1"/>
    </source>
</evidence>
<dbReference type="InterPro" id="IPR044965">
    <property type="entry name" value="Glyco_hydro_17_plant"/>
</dbReference>
<dbReference type="InterPro" id="IPR000490">
    <property type="entry name" value="Glyco_hydro_17"/>
</dbReference>
<dbReference type="Pfam" id="PF00332">
    <property type="entry name" value="Glyco_hydro_17"/>
    <property type="match status" value="2"/>
</dbReference>
<dbReference type="FunFam" id="3.20.20.80:FF:000010">
    <property type="entry name" value="glucan endo-1,3-beta-glucosidase, basic"/>
    <property type="match status" value="2"/>
</dbReference>